<evidence type="ECO:0000313" key="6">
    <source>
        <dbReference type="Proteomes" id="UP000187148"/>
    </source>
</evidence>
<dbReference type="Pfam" id="PF02872">
    <property type="entry name" value="5_nucleotid_C"/>
    <property type="match status" value="1"/>
</dbReference>
<dbReference type="GO" id="GO:0009166">
    <property type="term" value="P:nucleotide catabolic process"/>
    <property type="evidence" value="ECO:0007669"/>
    <property type="project" value="InterPro"/>
</dbReference>
<dbReference type="InterPro" id="IPR006179">
    <property type="entry name" value="5_nucleotidase/apyrase"/>
</dbReference>
<reference evidence="5 6" key="1">
    <citation type="submission" date="2017-01" db="EMBL/GenBank/DDBJ databases">
        <authorList>
            <person name="Cao J.-M."/>
        </authorList>
    </citation>
    <scope>NUCLEOTIDE SEQUENCE [LARGE SCALE GENOMIC DNA]</scope>
    <source>
        <strain evidence="5 6">888-76</strain>
    </source>
</reference>
<feature type="signal peptide" evidence="2">
    <location>
        <begin position="1"/>
        <end position="19"/>
    </location>
</feature>
<dbReference type="SUPFAM" id="SSF56300">
    <property type="entry name" value="Metallo-dependent phosphatases"/>
    <property type="match status" value="1"/>
</dbReference>
<keyword evidence="1 2" id="KW-0732">Signal</keyword>
<evidence type="ECO:0000256" key="2">
    <source>
        <dbReference type="RuleBase" id="RU362119"/>
    </source>
</evidence>
<dbReference type="Gene3D" id="3.60.21.10">
    <property type="match status" value="1"/>
</dbReference>
<evidence type="ECO:0000259" key="4">
    <source>
        <dbReference type="Pfam" id="PF02872"/>
    </source>
</evidence>
<dbReference type="Proteomes" id="UP000187148">
    <property type="component" value="Chromosome"/>
</dbReference>
<evidence type="ECO:0000256" key="1">
    <source>
        <dbReference type="ARBA" id="ARBA00022729"/>
    </source>
</evidence>
<feature type="domain" description="5'-Nucleotidase C-terminal" evidence="4">
    <location>
        <begin position="311"/>
        <end position="442"/>
    </location>
</feature>
<dbReference type="CDD" id="cd00845">
    <property type="entry name" value="MPP_UshA_N_like"/>
    <property type="match status" value="1"/>
</dbReference>
<gene>
    <name evidence="5" type="ORF">BWI95_03725</name>
</gene>
<protein>
    <recommendedName>
        <fullName evidence="7">Bifunctional metallophosphatase/5'-nucleotidase</fullName>
    </recommendedName>
</protein>
<dbReference type="GO" id="GO:0000166">
    <property type="term" value="F:nucleotide binding"/>
    <property type="evidence" value="ECO:0007669"/>
    <property type="project" value="UniProtKB-KW"/>
</dbReference>
<dbReference type="InterPro" id="IPR008334">
    <property type="entry name" value="5'-Nucleotdase_C"/>
</dbReference>
<dbReference type="PRINTS" id="PR01607">
    <property type="entry name" value="APYRASEFAMLY"/>
</dbReference>
<dbReference type="Gene3D" id="3.90.780.10">
    <property type="entry name" value="5'-Nucleotidase, C-terminal domain"/>
    <property type="match status" value="1"/>
</dbReference>
<organism evidence="5 6">
    <name type="scientific">Kosakonia cowanii JCM 10956 = DSM 18146</name>
    <dbReference type="NCBI Taxonomy" id="1300165"/>
    <lineage>
        <taxon>Bacteria</taxon>
        <taxon>Pseudomonadati</taxon>
        <taxon>Pseudomonadota</taxon>
        <taxon>Gammaproteobacteria</taxon>
        <taxon>Enterobacterales</taxon>
        <taxon>Enterobacteriaceae</taxon>
        <taxon>Kosakonia</taxon>
    </lineage>
</organism>
<keyword evidence="2" id="KW-0547">Nucleotide-binding</keyword>
<dbReference type="InterPro" id="IPR036907">
    <property type="entry name" value="5'-Nucleotdase_C_sf"/>
</dbReference>
<sequence length="490" mass="53126">MKKGVIAFLLLMSISAPQAQEAKVTLIHTGDTHGRGMSESGIGYGKMSAYVKNLREQDANVLFVDVGDAVSGMPVTDLTQGESNVRAMNTMGYDAFTPGNADFIFGGPELLSLRDKARFPFVSANIYHHDKLAFRPYVMKKVAGLNIAIIGVSPLNAMVATTDSKLAGFSVSDPIQAVRNTVAQVKRKSDLIIVLAHLGKTDPAVNITKLVEAVPEIDVLVDGHDHIAVQSGEQMGRTVMVNAGQYGDYLGHLTLSIKDKKIVAWSEKLLDVASLTALKADSETESCIEQARAASAEVLNNVVMALPFTLNGQRERVRSGQTNLGSLLADAEREYANADIAFTVGAFLRDSIPAGPVTYGDVLNALPFRLPLVTREMSGEQIKAFIEHNYAQQNIISGAYAHVSGLRFSVDFTRPAGDRMTSIEVNGQPLARDKIYRVACNEQVSDFGIRDIAIRDRYDVPMAELLTEYVNKHAPLISPAPRVQFLHPAG</sequence>
<proteinExistence type="inferred from homology"/>
<dbReference type="SUPFAM" id="SSF55816">
    <property type="entry name" value="5'-nucleotidase (syn. UDP-sugar hydrolase), C-terminal domain"/>
    <property type="match status" value="1"/>
</dbReference>
<dbReference type="InterPro" id="IPR004843">
    <property type="entry name" value="Calcineurin-like_PHP"/>
</dbReference>
<dbReference type="PANTHER" id="PTHR11575:SF24">
    <property type="entry name" value="5'-NUCLEOTIDASE"/>
    <property type="match status" value="1"/>
</dbReference>
<name>A0A807LFI0_9ENTR</name>
<accession>A0A807LFI0</accession>
<dbReference type="RefSeq" id="WP_076769027.1">
    <property type="nucleotide sequence ID" value="NZ_CP019445.1"/>
</dbReference>
<feature type="chain" id="PRO_5033097051" description="Bifunctional metallophosphatase/5'-nucleotidase" evidence="2">
    <location>
        <begin position="20"/>
        <end position="490"/>
    </location>
</feature>
<keyword evidence="2" id="KW-0378">Hydrolase</keyword>
<dbReference type="GO" id="GO:0016787">
    <property type="term" value="F:hydrolase activity"/>
    <property type="evidence" value="ECO:0007669"/>
    <property type="project" value="UniProtKB-KW"/>
</dbReference>
<dbReference type="InterPro" id="IPR029052">
    <property type="entry name" value="Metallo-depent_PP-like"/>
</dbReference>
<dbReference type="AlphaFoldDB" id="A0A807LFI0"/>
<dbReference type="KEGG" id="kco:BWI95_03725"/>
<feature type="domain" description="Calcineurin-like phosphoesterase" evidence="3">
    <location>
        <begin position="25"/>
        <end position="227"/>
    </location>
</feature>
<evidence type="ECO:0000259" key="3">
    <source>
        <dbReference type="Pfam" id="PF00149"/>
    </source>
</evidence>
<dbReference type="EMBL" id="CP019445">
    <property type="protein sequence ID" value="APZ04232.1"/>
    <property type="molecule type" value="Genomic_DNA"/>
</dbReference>
<comment type="similarity">
    <text evidence="2">Belongs to the 5'-nucleotidase family.</text>
</comment>
<dbReference type="PANTHER" id="PTHR11575">
    <property type="entry name" value="5'-NUCLEOTIDASE-RELATED"/>
    <property type="match status" value="1"/>
</dbReference>
<dbReference type="GO" id="GO:0030288">
    <property type="term" value="C:outer membrane-bounded periplasmic space"/>
    <property type="evidence" value="ECO:0007669"/>
    <property type="project" value="TreeGrafter"/>
</dbReference>
<evidence type="ECO:0000313" key="5">
    <source>
        <dbReference type="EMBL" id="APZ04232.1"/>
    </source>
</evidence>
<evidence type="ECO:0008006" key="7">
    <source>
        <dbReference type="Google" id="ProtNLM"/>
    </source>
</evidence>
<dbReference type="Pfam" id="PF00149">
    <property type="entry name" value="Metallophos"/>
    <property type="match status" value="1"/>
</dbReference>
<keyword evidence="6" id="KW-1185">Reference proteome</keyword>